<keyword evidence="5" id="KW-0378">Hydrolase</keyword>
<evidence type="ECO:0000256" key="5">
    <source>
        <dbReference type="ARBA" id="ARBA00022801"/>
    </source>
</evidence>
<evidence type="ECO:0000256" key="3">
    <source>
        <dbReference type="ARBA" id="ARBA00022679"/>
    </source>
</evidence>
<dbReference type="NCBIfam" id="TIGR00726">
    <property type="entry name" value="peptidoglycan editing factor PgeF"/>
    <property type="match status" value="1"/>
</dbReference>
<accession>A0A094SLQ3</accession>
<gene>
    <name evidence="10" type="ORF">GM50_5450</name>
</gene>
<sequence length="220" mass="23590">MENFFTNRHGGLSHGDFASFNLAMHVGDVADLVLANRKLLSDRVGPIAFMSQVHGDTILEVREPSIEAPTADALITDNPNLALAVMVADCIPLLLRSEKLVAAVHVGRAGLVNSIALKTVSRMQKLGANSITAIIGPSICGNCYEVPQELHDLVTKAHPAASCRTSKGTFALDLPGALKVALENVGVVVQAEEICTFEDTNYFSYRRNQVTGRQVGIIKL</sequence>
<organism evidence="10">
    <name type="scientific">freshwater metagenome</name>
    <dbReference type="NCBI Taxonomy" id="449393"/>
    <lineage>
        <taxon>unclassified sequences</taxon>
        <taxon>metagenomes</taxon>
        <taxon>ecological metagenomes</taxon>
    </lineage>
</organism>
<evidence type="ECO:0000256" key="9">
    <source>
        <dbReference type="ARBA" id="ARBA00049893"/>
    </source>
</evidence>
<dbReference type="InterPro" id="IPR011324">
    <property type="entry name" value="Cytotoxic_necrot_fac-like_cat"/>
</dbReference>
<evidence type="ECO:0000313" key="10">
    <source>
        <dbReference type="EMBL" id="KGA19448.1"/>
    </source>
</evidence>
<evidence type="ECO:0000256" key="1">
    <source>
        <dbReference type="ARBA" id="ARBA00000553"/>
    </source>
</evidence>
<dbReference type="SUPFAM" id="SSF64438">
    <property type="entry name" value="CNF1/YfiH-like putative cysteine hydrolases"/>
    <property type="match status" value="1"/>
</dbReference>
<dbReference type="Gene3D" id="3.60.140.10">
    <property type="entry name" value="CNF1/YfiH-like putative cysteine hydrolases"/>
    <property type="match status" value="1"/>
</dbReference>
<keyword evidence="4" id="KW-0479">Metal-binding</keyword>
<protein>
    <recommendedName>
        <fullName evidence="11">Purine nucleoside phosphorylase</fullName>
    </recommendedName>
</protein>
<dbReference type="InterPro" id="IPR038371">
    <property type="entry name" value="Cu_polyphenol_OxRdtase_sf"/>
</dbReference>
<evidence type="ECO:0008006" key="11">
    <source>
        <dbReference type="Google" id="ProtNLM"/>
    </source>
</evidence>
<keyword evidence="6" id="KW-0862">Zinc</keyword>
<evidence type="ECO:0000256" key="6">
    <source>
        <dbReference type="ARBA" id="ARBA00022833"/>
    </source>
</evidence>
<name>A0A094SLQ3_9ZZZZ</name>
<dbReference type="EMBL" id="JNSK01000012">
    <property type="protein sequence ID" value="KGA19448.1"/>
    <property type="molecule type" value="Genomic_DNA"/>
</dbReference>
<dbReference type="PANTHER" id="PTHR30616">
    <property type="entry name" value="UNCHARACTERIZED PROTEIN YFIH"/>
    <property type="match status" value="1"/>
</dbReference>
<dbReference type="PANTHER" id="PTHR30616:SF2">
    <property type="entry name" value="PURINE NUCLEOSIDE PHOSPHORYLASE LACC1"/>
    <property type="match status" value="1"/>
</dbReference>
<dbReference type="Pfam" id="PF02578">
    <property type="entry name" value="Cu-oxidase_4"/>
    <property type="match status" value="1"/>
</dbReference>
<comment type="similarity">
    <text evidence="2">Belongs to the purine nucleoside phosphorylase YfiH/LACC1 family.</text>
</comment>
<dbReference type="AlphaFoldDB" id="A0A094SLQ3"/>
<evidence type="ECO:0000256" key="8">
    <source>
        <dbReference type="ARBA" id="ARBA00048968"/>
    </source>
</evidence>
<comment type="catalytic activity">
    <reaction evidence="9">
        <text>S-methyl-5'-thioadenosine + phosphate = 5-(methylsulfanyl)-alpha-D-ribose 1-phosphate + adenine</text>
        <dbReference type="Rhea" id="RHEA:11852"/>
        <dbReference type="ChEBI" id="CHEBI:16708"/>
        <dbReference type="ChEBI" id="CHEBI:17509"/>
        <dbReference type="ChEBI" id="CHEBI:43474"/>
        <dbReference type="ChEBI" id="CHEBI:58533"/>
        <dbReference type="EC" id="2.4.2.28"/>
    </reaction>
    <physiologicalReaction direction="left-to-right" evidence="9">
        <dbReference type="Rhea" id="RHEA:11853"/>
    </physiologicalReaction>
</comment>
<comment type="catalytic activity">
    <reaction evidence="7">
        <text>adenosine + H2O + H(+) = inosine + NH4(+)</text>
        <dbReference type="Rhea" id="RHEA:24408"/>
        <dbReference type="ChEBI" id="CHEBI:15377"/>
        <dbReference type="ChEBI" id="CHEBI:15378"/>
        <dbReference type="ChEBI" id="CHEBI:16335"/>
        <dbReference type="ChEBI" id="CHEBI:17596"/>
        <dbReference type="ChEBI" id="CHEBI:28938"/>
        <dbReference type="EC" id="3.5.4.4"/>
    </reaction>
    <physiologicalReaction direction="left-to-right" evidence="7">
        <dbReference type="Rhea" id="RHEA:24409"/>
    </physiologicalReaction>
</comment>
<keyword evidence="3" id="KW-0808">Transferase</keyword>
<comment type="caution">
    <text evidence="10">The sequence shown here is derived from an EMBL/GenBank/DDBJ whole genome shotgun (WGS) entry which is preliminary data.</text>
</comment>
<proteinExistence type="inferred from homology"/>
<dbReference type="GO" id="GO:0005507">
    <property type="term" value="F:copper ion binding"/>
    <property type="evidence" value="ECO:0007669"/>
    <property type="project" value="TreeGrafter"/>
</dbReference>
<dbReference type="GO" id="GO:0016787">
    <property type="term" value="F:hydrolase activity"/>
    <property type="evidence" value="ECO:0007669"/>
    <property type="project" value="UniProtKB-KW"/>
</dbReference>
<comment type="catalytic activity">
    <reaction evidence="8">
        <text>adenosine + phosphate = alpha-D-ribose 1-phosphate + adenine</text>
        <dbReference type="Rhea" id="RHEA:27642"/>
        <dbReference type="ChEBI" id="CHEBI:16335"/>
        <dbReference type="ChEBI" id="CHEBI:16708"/>
        <dbReference type="ChEBI" id="CHEBI:43474"/>
        <dbReference type="ChEBI" id="CHEBI:57720"/>
        <dbReference type="EC" id="2.4.2.1"/>
    </reaction>
    <physiologicalReaction direction="left-to-right" evidence="8">
        <dbReference type="Rhea" id="RHEA:27643"/>
    </physiologicalReaction>
</comment>
<evidence type="ECO:0000256" key="4">
    <source>
        <dbReference type="ARBA" id="ARBA00022723"/>
    </source>
</evidence>
<dbReference type="CDD" id="cd16833">
    <property type="entry name" value="YfiH"/>
    <property type="match status" value="1"/>
</dbReference>
<dbReference type="GO" id="GO:0017061">
    <property type="term" value="F:S-methyl-5-thioadenosine phosphorylase activity"/>
    <property type="evidence" value="ECO:0007669"/>
    <property type="project" value="UniProtKB-EC"/>
</dbReference>
<evidence type="ECO:0000256" key="2">
    <source>
        <dbReference type="ARBA" id="ARBA00007353"/>
    </source>
</evidence>
<evidence type="ECO:0000256" key="7">
    <source>
        <dbReference type="ARBA" id="ARBA00047989"/>
    </source>
</evidence>
<reference evidence="10" key="1">
    <citation type="submission" date="2014-05" db="EMBL/GenBank/DDBJ databases">
        <title>Key roles for freshwater Actinobacteria revealed by deep metagenomic sequencing.</title>
        <authorList>
            <person name="Ghai R."/>
            <person name="Mizuno C.M."/>
            <person name="Picazo A."/>
            <person name="Camacho A."/>
            <person name="Rodriguez-Valera F."/>
        </authorList>
    </citation>
    <scope>NUCLEOTIDE SEQUENCE</scope>
</reference>
<dbReference type="InterPro" id="IPR003730">
    <property type="entry name" value="Cu_polyphenol_OxRdtase"/>
</dbReference>
<comment type="catalytic activity">
    <reaction evidence="1">
        <text>inosine + phosphate = alpha-D-ribose 1-phosphate + hypoxanthine</text>
        <dbReference type="Rhea" id="RHEA:27646"/>
        <dbReference type="ChEBI" id="CHEBI:17368"/>
        <dbReference type="ChEBI" id="CHEBI:17596"/>
        <dbReference type="ChEBI" id="CHEBI:43474"/>
        <dbReference type="ChEBI" id="CHEBI:57720"/>
        <dbReference type="EC" id="2.4.2.1"/>
    </reaction>
    <physiologicalReaction direction="left-to-right" evidence="1">
        <dbReference type="Rhea" id="RHEA:27647"/>
    </physiologicalReaction>
</comment>